<feature type="domain" description="Stealth protein CR2 conserved region 2" evidence="4">
    <location>
        <begin position="14"/>
        <end position="112"/>
    </location>
</feature>
<evidence type="ECO:0000256" key="1">
    <source>
        <dbReference type="ARBA" id="ARBA00007583"/>
    </source>
</evidence>
<reference evidence="5" key="1">
    <citation type="journal article" date="2020" name="J. Eukaryot. Microbiol.">
        <title>De novo Sequencing, Assembly and Annotation of the Transcriptome for the Free-Living Testate Amoeba Arcella intermedia.</title>
        <authorList>
            <person name="Ribeiro G.M."/>
            <person name="Porfirio-Sousa A.L."/>
            <person name="Maurer-Alcala X.X."/>
            <person name="Katz L.A."/>
            <person name="Lahr D.J.G."/>
        </authorList>
    </citation>
    <scope>NUCLEOTIDE SEQUENCE</scope>
</reference>
<dbReference type="PANTHER" id="PTHR24045">
    <property type="match status" value="1"/>
</dbReference>
<dbReference type="InterPro" id="IPR021520">
    <property type="entry name" value="Stealth_CR2"/>
</dbReference>
<dbReference type="EMBL" id="GIBP01004428">
    <property type="protein sequence ID" value="NDV33397.1"/>
    <property type="molecule type" value="Transcribed_RNA"/>
</dbReference>
<dbReference type="InterPro" id="IPR047141">
    <property type="entry name" value="Stealth"/>
</dbReference>
<dbReference type="PANTHER" id="PTHR24045:SF0">
    <property type="entry name" value="N-ACETYLGLUCOSAMINE-1-PHOSPHOTRANSFERASE SUBUNITS ALPHA_BETA"/>
    <property type="match status" value="1"/>
</dbReference>
<protein>
    <recommendedName>
        <fullName evidence="4">Stealth protein CR2 conserved region 2 domain-containing protein</fullName>
    </recommendedName>
</protein>
<comment type="similarity">
    <text evidence="1">Belongs to the stealth family.</text>
</comment>
<evidence type="ECO:0000256" key="2">
    <source>
        <dbReference type="ARBA" id="ARBA00022679"/>
    </source>
</evidence>
<name>A0A6B2L9C0_9EUKA</name>
<dbReference type="AlphaFoldDB" id="A0A6B2L9C0"/>
<feature type="transmembrane region" description="Helical" evidence="3">
    <location>
        <begin position="294"/>
        <end position="313"/>
    </location>
</feature>
<evidence type="ECO:0000256" key="3">
    <source>
        <dbReference type="SAM" id="Phobius"/>
    </source>
</evidence>
<keyword evidence="3" id="KW-1133">Transmembrane helix</keyword>
<dbReference type="Pfam" id="PF11380">
    <property type="entry name" value="Stealth_CR2"/>
    <property type="match status" value="1"/>
</dbReference>
<dbReference type="GO" id="GO:0016772">
    <property type="term" value="F:transferase activity, transferring phosphorus-containing groups"/>
    <property type="evidence" value="ECO:0007669"/>
    <property type="project" value="InterPro"/>
</dbReference>
<keyword evidence="3" id="KW-0472">Membrane</keyword>
<keyword evidence="2" id="KW-0808">Transferase</keyword>
<evidence type="ECO:0000313" key="5">
    <source>
        <dbReference type="EMBL" id="NDV33397.1"/>
    </source>
</evidence>
<sequence length="332" mass="38414">MARGELRKGMNKAVDYFQFVLRSVDEKVRFYRFLVLVIPDGVLIPQYLNVSSPKLKIVKHSDFIPLQYLPTFNPEMVKVYLHKIPGLSNDFIFLNENTFFLSDVELSLFRKLDTGSYIVRTIENAFFPKSGFIKDASRSHTYATYPSPIPSHLKFDTLSPVLLNRPFLTRLLENEYPLLVQNISTHKFLLPDQISMLEFYLIHLVQAHPPPSQPKDSKDSKLNLVFEDSLLKVLEDIEKNSNQIDNWRSKNKILNIPDILLLNLHQQAEIGSLLYTLYPNLSRLEVDVEDYSRIGLFVAVMFWFGGITICYTFTRMMGGHIKEDAFGGKREL</sequence>
<evidence type="ECO:0000259" key="4">
    <source>
        <dbReference type="Pfam" id="PF11380"/>
    </source>
</evidence>
<accession>A0A6B2L9C0</accession>
<proteinExistence type="inferred from homology"/>
<dbReference type="GO" id="GO:0005794">
    <property type="term" value="C:Golgi apparatus"/>
    <property type="evidence" value="ECO:0007669"/>
    <property type="project" value="TreeGrafter"/>
</dbReference>
<organism evidence="5">
    <name type="scientific">Arcella intermedia</name>
    <dbReference type="NCBI Taxonomy" id="1963864"/>
    <lineage>
        <taxon>Eukaryota</taxon>
        <taxon>Amoebozoa</taxon>
        <taxon>Tubulinea</taxon>
        <taxon>Elardia</taxon>
        <taxon>Arcellinida</taxon>
        <taxon>Sphaerothecina</taxon>
        <taxon>Arcellidae</taxon>
        <taxon>Arcella</taxon>
    </lineage>
</organism>
<keyword evidence="3" id="KW-0812">Transmembrane</keyword>